<dbReference type="Proteomes" id="UP001213680">
    <property type="component" value="Chromosome"/>
</dbReference>
<name>A0ABY7WZP5_9BACL</name>
<evidence type="ECO:0000313" key="1">
    <source>
        <dbReference type="EMBL" id="WDH75344.1"/>
    </source>
</evidence>
<protein>
    <submittedName>
        <fullName evidence="1">DUF1643 domain-containing protein</fullName>
    </submittedName>
</protein>
<accession>A0ABY7WZP5</accession>
<organism evidence="1 2">
    <name type="scientific">Exiguobacterium marinum</name>
    <dbReference type="NCBI Taxonomy" id="273528"/>
    <lineage>
        <taxon>Bacteria</taxon>
        <taxon>Bacillati</taxon>
        <taxon>Bacillota</taxon>
        <taxon>Bacilli</taxon>
        <taxon>Bacillales</taxon>
        <taxon>Bacillales Family XII. Incertae Sedis</taxon>
        <taxon>Exiguobacterium</taxon>
    </lineage>
</organism>
<dbReference type="InterPro" id="IPR012441">
    <property type="entry name" value="DUF1643"/>
</dbReference>
<keyword evidence="2" id="KW-1185">Reference proteome</keyword>
<gene>
    <name evidence="1" type="ORF">PTI97_10995</name>
</gene>
<dbReference type="Pfam" id="PF07799">
    <property type="entry name" value="DUF1643"/>
    <property type="match status" value="1"/>
</dbReference>
<reference evidence="1 2" key="1">
    <citation type="submission" date="2023-02" db="EMBL/GenBank/DDBJ databases">
        <title>A bacterium isolated from plastisphere.</title>
        <authorList>
            <person name="Sun Y."/>
        </authorList>
    </citation>
    <scope>NUCLEOTIDE SEQUENCE [LARGE SCALE GENOMIC DNA]</scope>
    <source>
        <strain evidence="2">a-1</strain>
    </source>
</reference>
<proteinExistence type="predicted"/>
<sequence length="134" mass="15598">MLNPSIGNQDQPDPTLRKCISYAKKWGYDGIKVANLFADISTDSKRLRKIDDPVGPDNDQHILEMMKDSQKVILAWGQSIRSPFVKRRTQEVMYLLREQDSYCLERTVDGKYPKHPLFLRGDLVPVIFQERMKD</sequence>
<evidence type="ECO:0000313" key="2">
    <source>
        <dbReference type="Proteomes" id="UP001213680"/>
    </source>
</evidence>
<dbReference type="EMBL" id="CP118099">
    <property type="protein sequence ID" value="WDH75344.1"/>
    <property type="molecule type" value="Genomic_DNA"/>
</dbReference>